<keyword evidence="1" id="KW-0472">Membrane</keyword>
<name>A0ABU6PQ45_9BACL</name>
<keyword evidence="3" id="KW-1185">Reference proteome</keyword>
<feature type="transmembrane region" description="Helical" evidence="1">
    <location>
        <begin position="52"/>
        <end position="73"/>
    </location>
</feature>
<dbReference type="RefSeq" id="WP_328276412.1">
    <property type="nucleotide sequence ID" value="NZ_JARTLD010000015.1"/>
</dbReference>
<dbReference type="Proteomes" id="UP001343257">
    <property type="component" value="Unassembled WGS sequence"/>
</dbReference>
<feature type="transmembrane region" description="Helical" evidence="1">
    <location>
        <begin position="165"/>
        <end position="185"/>
    </location>
</feature>
<gene>
    <name evidence="2" type="ORF">P9847_06810</name>
</gene>
<evidence type="ECO:0000313" key="2">
    <source>
        <dbReference type="EMBL" id="MED5017016.1"/>
    </source>
</evidence>
<feature type="transmembrane region" description="Helical" evidence="1">
    <location>
        <begin position="30"/>
        <end position="46"/>
    </location>
</feature>
<accession>A0ABU6PQ45</accession>
<proteinExistence type="predicted"/>
<sequence length="222" mass="24152">MSGGVPQQKQSTIDDFSGVYPLRMIRSQSISLLLLPNLLLLILAVADPFVPIWAWILLVPLGVIDILGLIILISPQKMQTFHLFFLGVLGILGSAAFTAAANKLAYATLGMTSPWFMLLTGAGYVIVFGLLYAIHIKLLRSGYYNREDHDTAAAEGGGLRKSQGLILACSGAGVLIGSLLIKTFGEYNIKIMLIIMLLLLFALAYMMLAGNLHKYILLKRKA</sequence>
<feature type="transmembrane region" description="Helical" evidence="1">
    <location>
        <begin position="191"/>
        <end position="212"/>
    </location>
</feature>
<reference evidence="2 3" key="1">
    <citation type="submission" date="2023-03" db="EMBL/GenBank/DDBJ databases">
        <title>Bacillus Genome Sequencing.</title>
        <authorList>
            <person name="Dunlap C."/>
        </authorList>
    </citation>
    <scope>NUCLEOTIDE SEQUENCE [LARGE SCALE GENOMIC DNA]</scope>
    <source>
        <strain evidence="2 3">NRS-52</strain>
    </source>
</reference>
<feature type="transmembrane region" description="Helical" evidence="1">
    <location>
        <begin position="80"/>
        <end position="101"/>
    </location>
</feature>
<keyword evidence="1" id="KW-0812">Transmembrane</keyword>
<comment type="caution">
    <text evidence="2">The sequence shown here is derived from an EMBL/GenBank/DDBJ whole genome shotgun (WGS) entry which is preliminary data.</text>
</comment>
<organism evidence="2 3">
    <name type="scientific">Paenibacillus chibensis</name>
    <dbReference type="NCBI Taxonomy" id="59846"/>
    <lineage>
        <taxon>Bacteria</taxon>
        <taxon>Bacillati</taxon>
        <taxon>Bacillota</taxon>
        <taxon>Bacilli</taxon>
        <taxon>Bacillales</taxon>
        <taxon>Paenibacillaceae</taxon>
        <taxon>Paenibacillus</taxon>
    </lineage>
</organism>
<feature type="transmembrane region" description="Helical" evidence="1">
    <location>
        <begin position="113"/>
        <end position="134"/>
    </location>
</feature>
<keyword evidence="1" id="KW-1133">Transmembrane helix</keyword>
<protein>
    <submittedName>
        <fullName evidence="2">Uncharacterized protein</fullName>
    </submittedName>
</protein>
<evidence type="ECO:0000313" key="3">
    <source>
        <dbReference type="Proteomes" id="UP001343257"/>
    </source>
</evidence>
<dbReference type="EMBL" id="JARTLD010000015">
    <property type="protein sequence ID" value="MED5017016.1"/>
    <property type="molecule type" value="Genomic_DNA"/>
</dbReference>
<evidence type="ECO:0000256" key="1">
    <source>
        <dbReference type="SAM" id="Phobius"/>
    </source>
</evidence>